<name>A0A3D8P9A2_9RHOB</name>
<organism evidence="2 3">
    <name type="scientific">Paracoccus thiocyanatus</name>
    <dbReference type="NCBI Taxonomy" id="34006"/>
    <lineage>
        <taxon>Bacteria</taxon>
        <taxon>Pseudomonadati</taxon>
        <taxon>Pseudomonadota</taxon>
        <taxon>Alphaproteobacteria</taxon>
        <taxon>Rhodobacterales</taxon>
        <taxon>Paracoccaceae</taxon>
        <taxon>Paracoccus</taxon>
    </lineage>
</organism>
<proteinExistence type="predicted"/>
<dbReference type="InterPro" id="IPR032710">
    <property type="entry name" value="NTF2-like_dom_sf"/>
</dbReference>
<dbReference type="SUPFAM" id="SSF54427">
    <property type="entry name" value="NTF2-like"/>
    <property type="match status" value="1"/>
</dbReference>
<reference evidence="2 3" key="1">
    <citation type="submission" date="2018-05" db="EMBL/GenBank/DDBJ databases">
        <title>Whole genome sequencing of Paracoccus thiocyanatus SST.</title>
        <authorList>
            <person name="Ghosh W."/>
            <person name="Rameez M.J."/>
            <person name="Roy C."/>
        </authorList>
    </citation>
    <scope>NUCLEOTIDE SEQUENCE [LARGE SCALE GENOMIC DNA]</scope>
    <source>
        <strain evidence="2 3">SST</strain>
    </source>
</reference>
<evidence type="ECO:0000313" key="2">
    <source>
        <dbReference type="EMBL" id="RDW11855.1"/>
    </source>
</evidence>
<dbReference type="Proteomes" id="UP000256679">
    <property type="component" value="Unassembled WGS sequence"/>
</dbReference>
<dbReference type="Gene3D" id="3.10.450.50">
    <property type="match status" value="1"/>
</dbReference>
<dbReference type="AlphaFoldDB" id="A0A3D8P9A2"/>
<gene>
    <name evidence="2" type="ORF">DIE28_16990</name>
</gene>
<dbReference type="Pfam" id="PF12680">
    <property type="entry name" value="SnoaL_2"/>
    <property type="match status" value="1"/>
</dbReference>
<feature type="domain" description="SnoaL-like" evidence="1">
    <location>
        <begin position="11"/>
        <end position="92"/>
    </location>
</feature>
<keyword evidence="3" id="KW-1185">Reference proteome</keyword>
<dbReference type="InterPro" id="IPR037401">
    <property type="entry name" value="SnoaL-like"/>
</dbReference>
<protein>
    <submittedName>
        <fullName evidence="2">Polyketide cyclase</fullName>
    </submittedName>
</protein>
<sequence>MPITLPAPIAAYSAADRHDAAAVAACFCDVATVLDEGKTYVGREAIRQWKAAASRKFSYAVEPSAMAEENGRVIVTGHVSGDFPGSPVDLRYDFALDGDLIAGLEITL</sequence>
<dbReference type="RefSeq" id="WP_115757311.1">
    <property type="nucleotide sequence ID" value="NZ_QFCQ01000170.1"/>
</dbReference>
<accession>A0A3D8P9A2</accession>
<evidence type="ECO:0000313" key="3">
    <source>
        <dbReference type="Proteomes" id="UP000256679"/>
    </source>
</evidence>
<dbReference type="EMBL" id="QFCQ01000170">
    <property type="protein sequence ID" value="RDW11855.1"/>
    <property type="molecule type" value="Genomic_DNA"/>
</dbReference>
<evidence type="ECO:0000259" key="1">
    <source>
        <dbReference type="Pfam" id="PF12680"/>
    </source>
</evidence>
<comment type="caution">
    <text evidence="2">The sequence shown here is derived from an EMBL/GenBank/DDBJ whole genome shotgun (WGS) entry which is preliminary data.</text>
</comment>